<comment type="caution">
    <text evidence="3">The sequence shown here is derived from an EMBL/GenBank/DDBJ whole genome shotgun (WGS) entry which is preliminary data.</text>
</comment>
<dbReference type="SUPFAM" id="SSF103481">
    <property type="entry name" value="Multidrug resistance efflux transporter EmrE"/>
    <property type="match status" value="1"/>
</dbReference>
<gene>
    <name evidence="3" type="ORF">WH96_16305</name>
</gene>
<evidence type="ECO:0000256" key="1">
    <source>
        <dbReference type="SAM" id="Phobius"/>
    </source>
</evidence>
<keyword evidence="1" id="KW-0812">Transmembrane</keyword>
<keyword evidence="4" id="KW-1185">Reference proteome</keyword>
<name>A0A0H2MB15_9PROT</name>
<sequence>MVGLLILAAVTVLYAGYNLFVKLSGSHVPIDATTTIMATVCIQLAALTTSGIFGLYLISRGDQVFALSSGSYFWAIAAGICIGGAEIGYLYLFGGIGLTKPMDASVVIPTIVSGTIVIALIFSFFVLNETISVTQVFGAGLVIGGIVLMFINSSTTAPH</sequence>
<dbReference type="Gene3D" id="1.10.3730.20">
    <property type="match status" value="1"/>
</dbReference>
<dbReference type="InterPro" id="IPR000620">
    <property type="entry name" value="EamA_dom"/>
</dbReference>
<proteinExistence type="predicted"/>
<feature type="transmembrane region" description="Helical" evidence="1">
    <location>
        <begin position="6"/>
        <end position="24"/>
    </location>
</feature>
<dbReference type="AlphaFoldDB" id="A0A0H2MB15"/>
<reference evidence="3 4" key="1">
    <citation type="submission" date="2015-03" db="EMBL/GenBank/DDBJ databases">
        <title>Genome Sequence of Kiloniella spongiae MEBiC09566, isolated from a marine sponge.</title>
        <authorList>
            <person name="Shao Z."/>
            <person name="Wang L."/>
            <person name="Li X."/>
        </authorList>
    </citation>
    <scope>NUCLEOTIDE SEQUENCE [LARGE SCALE GENOMIC DNA]</scope>
    <source>
        <strain evidence="3 4">MEBiC09566</strain>
    </source>
</reference>
<dbReference type="Pfam" id="PF00892">
    <property type="entry name" value="EamA"/>
    <property type="match status" value="1"/>
</dbReference>
<feature type="transmembrane region" description="Helical" evidence="1">
    <location>
        <begin position="133"/>
        <end position="151"/>
    </location>
</feature>
<protein>
    <recommendedName>
        <fullName evidence="2">EamA domain-containing protein</fullName>
    </recommendedName>
</protein>
<dbReference type="EMBL" id="LAQL01000011">
    <property type="protein sequence ID" value="KLN59724.1"/>
    <property type="molecule type" value="Genomic_DNA"/>
</dbReference>
<accession>A0A0H2MB15</accession>
<evidence type="ECO:0000313" key="3">
    <source>
        <dbReference type="EMBL" id="KLN59724.1"/>
    </source>
</evidence>
<dbReference type="GO" id="GO:0016020">
    <property type="term" value="C:membrane"/>
    <property type="evidence" value="ECO:0007669"/>
    <property type="project" value="InterPro"/>
</dbReference>
<keyword evidence="1" id="KW-1133">Transmembrane helix</keyword>
<feature type="transmembrane region" description="Helical" evidence="1">
    <location>
        <begin position="104"/>
        <end position="127"/>
    </location>
</feature>
<feature type="transmembrane region" description="Helical" evidence="1">
    <location>
        <begin position="36"/>
        <end position="59"/>
    </location>
</feature>
<keyword evidence="1" id="KW-0472">Membrane</keyword>
<feature type="domain" description="EamA" evidence="2">
    <location>
        <begin position="2"/>
        <end position="150"/>
    </location>
</feature>
<dbReference type="Proteomes" id="UP000035444">
    <property type="component" value="Unassembled WGS sequence"/>
</dbReference>
<evidence type="ECO:0000259" key="2">
    <source>
        <dbReference type="Pfam" id="PF00892"/>
    </source>
</evidence>
<evidence type="ECO:0000313" key="4">
    <source>
        <dbReference type="Proteomes" id="UP000035444"/>
    </source>
</evidence>
<feature type="transmembrane region" description="Helical" evidence="1">
    <location>
        <begin position="71"/>
        <end position="92"/>
    </location>
</feature>
<dbReference type="InterPro" id="IPR037185">
    <property type="entry name" value="EmrE-like"/>
</dbReference>
<organism evidence="3 4">
    <name type="scientific">Kiloniella spongiae</name>
    <dbReference type="NCBI Taxonomy" id="1489064"/>
    <lineage>
        <taxon>Bacteria</taxon>
        <taxon>Pseudomonadati</taxon>
        <taxon>Pseudomonadota</taxon>
        <taxon>Alphaproteobacteria</taxon>
        <taxon>Rhodospirillales</taxon>
        <taxon>Kiloniellaceae</taxon>
        <taxon>Kiloniella</taxon>
    </lineage>
</organism>